<accession>A0AA42RSU9</accession>
<name>A0AA42RSU9_9PSED</name>
<dbReference type="Proteomes" id="UP001160882">
    <property type="component" value="Unassembled WGS sequence"/>
</dbReference>
<protein>
    <submittedName>
        <fullName evidence="1">Uncharacterized protein</fullName>
    </submittedName>
</protein>
<comment type="caution">
    <text evidence="1">The sequence shown here is derived from an EMBL/GenBank/DDBJ whole genome shotgun (WGS) entry which is preliminary data.</text>
</comment>
<dbReference type="AlphaFoldDB" id="A0AA42RSU9"/>
<proteinExistence type="predicted"/>
<dbReference type="RefSeq" id="WP_280080355.1">
    <property type="nucleotide sequence ID" value="NZ_JAOCGG010000004.1"/>
</dbReference>
<reference evidence="1" key="1">
    <citation type="submission" date="2022-09" db="EMBL/GenBank/DDBJ databases">
        <title>Intensive care unit water sources are persistently colonized with multi-drug resistant bacteria and are the site of extensive horizontal gene transfer of antibiotic resistance genes.</title>
        <authorList>
            <person name="Diorio-Toth L."/>
        </authorList>
    </citation>
    <scope>NUCLEOTIDE SEQUENCE</scope>
    <source>
        <strain evidence="1">GD03782</strain>
    </source>
</reference>
<dbReference type="EMBL" id="JAOCGG010000004">
    <property type="protein sequence ID" value="MDH1629269.1"/>
    <property type="molecule type" value="Genomic_DNA"/>
</dbReference>
<gene>
    <name evidence="1" type="ORF">N5I14_03290</name>
</gene>
<evidence type="ECO:0000313" key="1">
    <source>
        <dbReference type="EMBL" id="MDH1629269.1"/>
    </source>
</evidence>
<sequence>MPSAKEGRYQAYKLLRELDAQIAATMNQVAYGRMSGVDWQRTCKAHRIAFDEWIQFADLQTGEENHSPPNNPTICD</sequence>
<organism evidence="1 2">
    <name type="scientific">Pseudomonas mosselii</name>
    <dbReference type="NCBI Taxonomy" id="78327"/>
    <lineage>
        <taxon>Bacteria</taxon>
        <taxon>Pseudomonadati</taxon>
        <taxon>Pseudomonadota</taxon>
        <taxon>Gammaproteobacteria</taxon>
        <taxon>Pseudomonadales</taxon>
        <taxon>Pseudomonadaceae</taxon>
        <taxon>Pseudomonas</taxon>
    </lineage>
</organism>
<evidence type="ECO:0000313" key="2">
    <source>
        <dbReference type="Proteomes" id="UP001160882"/>
    </source>
</evidence>